<reference evidence="1 2" key="1">
    <citation type="submission" date="2017-06" db="EMBL/GenBank/DDBJ databases">
        <title>Draft genome of Pseudomonas nitroreducens DF05.</title>
        <authorList>
            <person name="Iyer R."/>
        </authorList>
    </citation>
    <scope>NUCLEOTIDE SEQUENCE [LARGE SCALE GENOMIC DNA]</scope>
    <source>
        <strain evidence="1 2">DF05</strain>
    </source>
</reference>
<evidence type="ECO:0000313" key="2">
    <source>
        <dbReference type="Proteomes" id="UP000198145"/>
    </source>
</evidence>
<sequence length="260" mass="28842">MMKFGAAIVAVGSLAGCGGEDFSGAYSSDGPYGKHLVLNISGDNAKIFLVNKSTAEISGLTDFAVDYKNEKLLLDSSKENVHLTFKRAEDERGLACLNCDERSIGLPTKWAQVSPKPYDVDSMLKEQEEKRQAAAKAEEKRRAEAAKLVKFDGDWVAKRHYKDDSLFIMSISQEKGVKHWAFNYSSAAKLISMDRRFEVEGDELVLLSDDSSTKYALNEDGTKLTCTNCNSENYWVKADPVKVNDLTYTRNLAGDPQAIR</sequence>
<evidence type="ECO:0008006" key="3">
    <source>
        <dbReference type="Google" id="ProtNLM"/>
    </source>
</evidence>
<gene>
    <name evidence="1" type="ORF">CEG18_20870</name>
</gene>
<dbReference type="AlphaFoldDB" id="A0A246F7J8"/>
<dbReference type="PROSITE" id="PS51257">
    <property type="entry name" value="PROKAR_LIPOPROTEIN"/>
    <property type="match status" value="1"/>
</dbReference>
<dbReference type="Proteomes" id="UP000198145">
    <property type="component" value="Unassembled WGS sequence"/>
</dbReference>
<comment type="caution">
    <text evidence="1">The sequence shown here is derived from an EMBL/GenBank/DDBJ whole genome shotgun (WGS) entry which is preliminary data.</text>
</comment>
<proteinExistence type="predicted"/>
<accession>A0A246F7J8</accession>
<dbReference type="EMBL" id="NJBA01000007">
    <property type="protein sequence ID" value="OWP49187.1"/>
    <property type="molecule type" value="Genomic_DNA"/>
</dbReference>
<evidence type="ECO:0000313" key="1">
    <source>
        <dbReference type="EMBL" id="OWP49187.1"/>
    </source>
</evidence>
<organism evidence="1 2">
    <name type="scientific">Pseudomonas nitroreducens</name>
    <dbReference type="NCBI Taxonomy" id="46680"/>
    <lineage>
        <taxon>Bacteria</taxon>
        <taxon>Pseudomonadati</taxon>
        <taxon>Pseudomonadota</taxon>
        <taxon>Gammaproteobacteria</taxon>
        <taxon>Pseudomonadales</taxon>
        <taxon>Pseudomonadaceae</taxon>
        <taxon>Pseudomonas</taxon>
    </lineage>
</organism>
<name>A0A246F7J8_PSENT</name>
<protein>
    <recommendedName>
        <fullName evidence="3">Lipoprotein</fullName>
    </recommendedName>
</protein>